<evidence type="ECO:0000256" key="1">
    <source>
        <dbReference type="ARBA" id="ARBA00011046"/>
    </source>
</evidence>
<dbReference type="InterPro" id="IPR036390">
    <property type="entry name" value="WH_DNA-bd_sf"/>
</dbReference>
<dbReference type="InterPro" id="IPR005650">
    <property type="entry name" value="BlaI_family"/>
</dbReference>
<evidence type="ECO:0000313" key="6">
    <source>
        <dbReference type="Proteomes" id="UP000428260"/>
    </source>
</evidence>
<comment type="similarity">
    <text evidence="1">Belongs to the BlaI transcriptional regulatory family.</text>
</comment>
<gene>
    <name evidence="5" type="ORF">GM418_21160</name>
</gene>
<dbReference type="AlphaFoldDB" id="A0A6I6K7S1"/>
<keyword evidence="2" id="KW-0805">Transcription regulation</keyword>
<dbReference type="KEGG" id="mcos:GM418_21160"/>
<dbReference type="Proteomes" id="UP000428260">
    <property type="component" value="Chromosome"/>
</dbReference>
<evidence type="ECO:0000256" key="4">
    <source>
        <dbReference type="ARBA" id="ARBA00023163"/>
    </source>
</evidence>
<dbReference type="RefSeq" id="WP_281350175.1">
    <property type="nucleotide sequence ID" value="NZ_CP046401.1"/>
</dbReference>
<sequence length="116" mass="13726">MLREVRRKPADYNEQEKVVLDYLFENSSIKSGKVEELLRIKDSRSRELLKQMLDKGYIERHGQGRSTFYTIAEKEEKACDRGKPCAAGSIFAEIAKYETLLWFVKFKEFICKEFKF</sequence>
<dbReference type="GO" id="GO:0003677">
    <property type="term" value="F:DNA binding"/>
    <property type="evidence" value="ECO:0007669"/>
    <property type="project" value="UniProtKB-KW"/>
</dbReference>
<protein>
    <recommendedName>
        <fullName evidence="7">MarR family transcriptional regulator</fullName>
    </recommendedName>
</protein>
<evidence type="ECO:0000256" key="3">
    <source>
        <dbReference type="ARBA" id="ARBA00023125"/>
    </source>
</evidence>
<dbReference type="Pfam" id="PF03965">
    <property type="entry name" value="Penicillinase_R"/>
    <property type="match status" value="1"/>
</dbReference>
<evidence type="ECO:0000256" key="2">
    <source>
        <dbReference type="ARBA" id="ARBA00023015"/>
    </source>
</evidence>
<organism evidence="5 6">
    <name type="scientific">Maribellus comscasis</name>
    <dbReference type="NCBI Taxonomy" id="2681766"/>
    <lineage>
        <taxon>Bacteria</taxon>
        <taxon>Pseudomonadati</taxon>
        <taxon>Bacteroidota</taxon>
        <taxon>Bacteroidia</taxon>
        <taxon>Marinilabiliales</taxon>
        <taxon>Prolixibacteraceae</taxon>
        <taxon>Maribellus</taxon>
    </lineage>
</organism>
<dbReference type="InterPro" id="IPR036388">
    <property type="entry name" value="WH-like_DNA-bd_sf"/>
</dbReference>
<dbReference type="GO" id="GO:0045892">
    <property type="term" value="P:negative regulation of DNA-templated transcription"/>
    <property type="evidence" value="ECO:0007669"/>
    <property type="project" value="InterPro"/>
</dbReference>
<keyword evidence="3" id="KW-0238">DNA-binding</keyword>
<keyword evidence="4" id="KW-0804">Transcription</keyword>
<evidence type="ECO:0000313" key="5">
    <source>
        <dbReference type="EMBL" id="QGY46084.1"/>
    </source>
</evidence>
<dbReference type="SUPFAM" id="SSF46785">
    <property type="entry name" value="Winged helix' DNA-binding domain"/>
    <property type="match status" value="1"/>
</dbReference>
<accession>A0A6I6K7S1</accession>
<evidence type="ECO:0008006" key="7">
    <source>
        <dbReference type="Google" id="ProtNLM"/>
    </source>
</evidence>
<reference evidence="5 6" key="1">
    <citation type="submission" date="2019-11" db="EMBL/GenBank/DDBJ databases">
        <authorList>
            <person name="Zheng R.K."/>
            <person name="Sun C.M."/>
        </authorList>
    </citation>
    <scope>NUCLEOTIDE SEQUENCE [LARGE SCALE GENOMIC DNA]</scope>
    <source>
        <strain evidence="5 6">WC007</strain>
    </source>
</reference>
<keyword evidence="6" id="KW-1185">Reference proteome</keyword>
<dbReference type="Gene3D" id="1.10.10.10">
    <property type="entry name" value="Winged helix-like DNA-binding domain superfamily/Winged helix DNA-binding domain"/>
    <property type="match status" value="1"/>
</dbReference>
<dbReference type="EMBL" id="CP046401">
    <property type="protein sequence ID" value="QGY46084.1"/>
    <property type="molecule type" value="Genomic_DNA"/>
</dbReference>
<name>A0A6I6K7S1_9BACT</name>
<proteinExistence type="inferred from homology"/>